<comment type="caution">
    <text evidence="1">The sequence shown here is derived from an EMBL/GenBank/DDBJ whole genome shotgun (WGS) entry which is preliminary data.</text>
</comment>
<dbReference type="EMBL" id="ONZQ02000008">
    <property type="protein sequence ID" value="SPO03652.1"/>
    <property type="molecule type" value="Genomic_DNA"/>
</dbReference>
<sequence>MRNKLFVLGSVLIAGIALFWSRYWSVPLPREPFIIGKNNTVLFIVDDHHGLSNVHVATAHALLERHPHIKVHFASFAPLAPKLQRVSAHKSAGASDLVFHQIDGPSLGDAVELTMGRKITIADFIHPPGIRGIAKMCGDMQMYVSGWPAEEHLKIYHQLNDIMDAVDPAVVVLDSIFRPATDATRGQNRLHAIITPNTLVDNFIGDQPYGKMFWKYPAMGSGIPYPVPWSRIPENIYLNIRFIYSILRMPAMREKEAYLRANGIKNPTNFLKLHDTQVPWITQTLAEAARPVDFVPANVTCTGPITLRLATAEEQDPELVTWLSRAPTVLINLGSAFRYGREFALAMSGAIAQVLEATDVQILWKFRGMVEEESDIDVAYGGEIKALIQPLIDSGRLRVESWLAADPTALLESGHIIASVHHGGAGCYHEAVATGVPAMVLPGWVDLYNFAQLAEDLGIGVWGCPETSPHWNADCLSKGLLRLVDGGKESLAIQAEAKRIGEIAQKNPGRYVAASMIAELAGSGKE</sequence>
<evidence type="ECO:0000313" key="1">
    <source>
        <dbReference type="EMBL" id="SPO03652.1"/>
    </source>
</evidence>
<name>A0AAE8MZT7_9PEZI</name>
<keyword evidence="2" id="KW-1185">Reference proteome</keyword>
<dbReference type="PANTHER" id="PTHR48050:SF13">
    <property type="entry name" value="STEROL 3-BETA-GLUCOSYLTRANSFERASE UGT80A2"/>
    <property type="match status" value="1"/>
</dbReference>
<dbReference type="AlphaFoldDB" id="A0AAE8MZT7"/>
<protein>
    <submittedName>
        <fullName evidence="1">Uncharacterized protein</fullName>
    </submittedName>
</protein>
<dbReference type="PANTHER" id="PTHR48050">
    <property type="entry name" value="STEROL 3-BETA-GLUCOSYLTRANSFERASE"/>
    <property type="match status" value="1"/>
</dbReference>
<evidence type="ECO:0000313" key="2">
    <source>
        <dbReference type="Proteomes" id="UP001187682"/>
    </source>
</evidence>
<accession>A0AAE8MZT7</accession>
<dbReference type="Gene3D" id="3.40.50.2000">
    <property type="entry name" value="Glycogen Phosphorylase B"/>
    <property type="match status" value="1"/>
</dbReference>
<dbReference type="InterPro" id="IPR050426">
    <property type="entry name" value="Glycosyltransferase_28"/>
</dbReference>
<gene>
    <name evidence="1" type="ORF">DNG_06335</name>
</gene>
<dbReference type="SUPFAM" id="SSF53756">
    <property type="entry name" value="UDP-Glycosyltransferase/glycogen phosphorylase"/>
    <property type="match status" value="1"/>
</dbReference>
<dbReference type="Proteomes" id="UP001187682">
    <property type="component" value="Unassembled WGS sequence"/>
</dbReference>
<proteinExistence type="predicted"/>
<organism evidence="1 2">
    <name type="scientific">Cephalotrichum gorgonifer</name>
    <dbReference type="NCBI Taxonomy" id="2041049"/>
    <lineage>
        <taxon>Eukaryota</taxon>
        <taxon>Fungi</taxon>
        <taxon>Dikarya</taxon>
        <taxon>Ascomycota</taxon>
        <taxon>Pezizomycotina</taxon>
        <taxon>Sordariomycetes</taxon>
        <taxon>Hypocreomycetidae</taxon>
        <taxon>Microascales</taxon>
        <taxon>Microascaceae</taxon>
        <taxon>Cephalotrichum</taxon>
    </lineage>
</organism>
<reference evidence="1" key="1">
    <citation type="submission" date="2018-03" db="EMBL/GenBank/DDBJ databases">
        <authorList>
            <person name="Guldener U."/>
        </authorList>
    </citation>
    <scope>NUCLEOTIDE SEQUENCE</scope>
</reference>